<dbReference type="Pfam" id="PF13614">
    <property type="entry name" value="AAA_31"/>
    <property type="match status" value="1"/>
</dbReference>
<dbReference type="CDD" id="cd02042">
    <property type="entry name" value="ParAB_family"/>
    <property type="match status" value="1"/>
</dbReference>
<dbReference type="Proteomes" id="UP000254040">
    <property type="component" value="Unassembled WGS sequence"/>
</dbReference>
<name>A0A378LLF2_9GAMM</name>
<accession>A0A378LLF2</accession>
<dbReference type="SUPFAM" id="SSF52540">
    <property type="entry name" value="P-loop containing nucleoside triphosphate hydrolases"/>
    <property type="match status" value="1"/>
</dbReference>
<feature type="domain" description="AAA" evidence="1">
    <location>
        <begin position="8"/>
        <end position="205"/>
    </location>
</feature>
<organism evidence="3 5">
    <name type="scientific">Legionella moravica</name>
    <dbReference type="NCBI Taxonomy" id="39962"/>
    <lineage>
        <taxon>Bacteria</taxon>
        <taxon>Pseudomonadati</taxon>
        <taxon>Pseudomonadota</taxon>
        <taxon>Gammaproteobacteria</taxon>
        <taxon>Legionellales</taxon>
        <taxon>Legionellaceae</taxon>
        <taxon>Legionella</taxon>
    </lineage>
</organism>
<protein>
    <submittedName>
        <fullName evidence="2 3">Chromosome partitioning protein ParA</fullName>
    </submittedName>
</protein>
<keyword evidence="4" id="KW-1185">Reference proteome</keyword>
<evidence type="ECO:0000313" key="2">
    <source>
        <dbReference type="EMBL" id="KTD39647.1"/>
    </source>
</evidence>
<reference evidence="2 4" key="1">
    <citation type="submission" date="2015-11" db="EMBL/GenBank/DDBJ databases">
        <title>Genomic analysis of 38 Legionella species identifies large and diverse effector repertoires.</title>
        <authorList>
            <person name="Burstein D."/>
            <person name="Amaro F."/>
            <person name="Zusman T."/>
            <person name="Lifshitz Z."/>
            <person name="Cohen O."/>
            <person name="Gilbert J.A."/>
            <person name="Pupko T."/>
            <person name="Shuman H.A."/>
            <person name="Segal G."/>
        </authorList>
    </citation>
    <scope>NUCLEOTIDE SEQUENCE [LARGE SCALE GENOMIC DNA]</scope>
    <source>
        <strain evidence="2 4">ATCC 43877</strain>
    </source>
</reference>
<evidence type="ECO:0000259" key="1">
    <source>
        <dbReference type="Pfam" id="PF13614"/>
    </source>
</evidence>
<dbReference type="PANTHER" id="PTHR13696">
    <property type="entry name" value="P-LOOP CONTAINING NUCLEOSIDE TRIPHOSPHATE HYDROLASE"/>
    <property type="match status" value="1"/>
</dbReference>
<dbReference type="EMBL" id="UGOG01000002">
    <property type="protein sequence ID" value="STY27553.1"/>
    <property type="molecule type" value="Genomic_DNA"/>
</dbReference>
<dbReference type="OrthoDB" id="9815116at2"/>
<dbReference type="Gene3D" id="3.40.50.300">
    <property type="entry name" value="P-loop containing nucleotide triphosphate hydrolases"/>
    <property type="match status" value="1"/>
</dbReference>
<dbReference type="Proteomes" id="UP000054985">
    <property type="component" value="Unassembled WGS sequence"/>
</dbReference>
<dbReference type="InterPro" id="IPR050678">
    <property type="entry name" value="DNA_Partitioning_ATPase"/>
</dbReference>
<evidence type="ECO:0000313" key="4">
    <source>
        <dbReference type="Proteomes" id="UP000054985"/>
    </source>
</evidence>
<sequence length="319" mass="35748">MAIENNKAKIVVIANNKGGVGKTVLAQLLISYAVTILGLRVLAVDGDGQANLSKRIVKDNRLELPAKYFPPIHPEYDPELHPNWDGISSLASLYMKDQPIAAYPAYEYENLKIIPAHNEILKKIEEKQFDSNLSYDDLYDIPRKFFDPERMYQAGFDLIIADCAPAISITSVGLMRAATHTVMPFQLQEKSCEGLNAMLHCFHEQNDAKPRSQASKLIGFLANQKAWNKRTGQDDQRSKLEESVYIKPYLIPCELRDSGDMSKVDTKGADLAMPFNGLKKSSTLRIDAIKACNYIFEKIGFEDLIATKGLVTEELEEMA</sequence>
<evidence type="ECO:0000313" key="5">
    <source>
        <dbReference type="Proteomes" id="UP000254040"/>
    </source>
</evidence>
<evidence type="ECO:0000313" key="3">
    <source>
        <dbReference type="EMBL" id="STY27553.1"/>
    </source>
</evidence>
<proteinExistence type="predicted"/>
<dbReference type="AlphaFoldDB" id="A0A378LLF2"/>
<dbReference type="InterPro" id="IPR025669">
    <property type="entry name" value="AAA_dom"/>
</dbReference>
<reference evidence="3 5" key="2">
    <citation type="submission" date="2018-06" db="EMBL/GenBank/DDBJ databases">
        <authorList>
            <consortium name="Pathogen Informatics"/>
            <person name="Doyle S."/>
        </authorList>
    </citation>
    <scope>NUCLEOTIDE SEQUENCE [LARGE SCALE GENOMIC DNA]</scope>
    <source>
        <strain evidence="3 5">NCTC12239</strain>
    </source>
</reference>
<dbReference type="EMBL" id="LNYN01000001">
    <property type="protein sequence ID" value="KTD39647.1"/>
    <property type="molecule type" value="Genomic_DNA"/>
</dbReference>
<gene>
    <name evidence="2" type="ORF">Lmor_0013</name>
    <name evidence="3" type="ORF">NCTC12239_03231</name>
</gene>
<dbReference type="RefSeq" id="WP_028383843.1">
    <property type="nucleotide sequence ID" value="NZ_CAAAJG010000015.1"/>
</dbReference>
<dbReference type="STRING" id="39962.Lmor_0013"/>
<dbReference type="PANTHER" id="PTHR13696:SF52">
    <property type="entry name" value="PARA FAMILY PROTEIN CT_582"/>
    <property type="match status" value="1"/>
</dbReference>
<dbReference type="InterPro" id="IPR027417">
    <property type="entry name" value="P-loop_NTPase"/>
</dbReference>